<dbReference type="PANTHER" id="PTHR36844">
    <property type="entry name" value="PROTEASE PRSW"/>
    <property type="match status" value="1"/>
</dbReference>
<evidence type="ECO:0000256" key="2">
    <source>
        <dbReference type="SAM" id="Phobius"/>
    </source>
</evidence>
<proteinExistence type="predicted"/>
<keyword evidence="3" id="KW-0482">Metalloprotease</keyword>
<evidence type="ECO:0000313" key="4">
    <source>
        <dbReference type="Proteomes" id="UP000586918"/>
    </source>
</evidence>
<feature type="transmembrane region" description="Helical" evidence="2">
    <location>
        <begin position="45"/>
        <end position="66"/>
    </location>
</feature>
<name>A0A848DMK1_9PSEU</name>
<keyword evidence="4" id="KW-1185">Reference proteome</keyword>
<keyword evidence="2" id="KW-0472">Membrane</keyword>
<keyword evidence="3" id="KW-0378">Hydrolase</keyword>
<gene>
    <name evidence="3" type="ORF">HF519_19700</name>
</gene>
<feature type="non-terminal residue" evidence="3">
    <location>
        <position position="495"/>
    </location>
</feature>
<dbReference type="Proteomes" id="UP000586918">
    <property type="component" value="Unassembled WGS sequence"/>
</dbReference>
<keyword evidence="2" id="KW-0812">Transmembrane</keyword>
<keyword evidence="2" id="KW-1133">Transmembrane helix</keyword>
<feature type="transmembrane region" description="Helical" evidence="2">
    <location>
        <begin position="21"/>
        <end position="39"/>
    </location>
</feature>
<feature type="transmembrane region" description="Helical" evidence="2">
    <location>
        <begin position="78"/>
        <end position="97"/>
    </location>
</feature>
<feature type="region of interest" description="Disordered" evidence="1">
    <location>
        <begin position="386"/>
        <end position="495"/>
    </location>
</feature>
<dbReference type="Pfam" id="PF13367">
    <property type="entry name" value="PrsW-protease"/>
    <property type="match status" value="1"/>
</dbReference>
<feature type="transmembrane region" description="Helical" evidence="2">
    <location>
        <begin position="117"/>
        <end position="141"/>
    </location>
</feature>
<dbReference type="InterPro" id="IPR026898">
    <property type="entry name" value="PrsW"/>
</dbReference>
<evidence type="ECO:0000256" key="1">
    <source>
        <dbReference type="SAM" id="MobiDB-lite"/>
    </source>
</evidence>
<sequence>MAQSMPVPARTQQRRGVLAPVAGLVALAVCGLVVLGLVGRSVGTGAVVVGALCALLPVGPVVAAFLWVDRWEPEPPRLLFVAFLWGACFAALSALLINSSAALAADDLLGKGSGDLLGATVIAPVVEEAMKGLFLVGLLVFRRREFDGIVDGIVYAGLVAAGFAFTENILYLGRAFAEDAMVGQSGGVLAVLLLRGVFSPFAHPLFTAMIGIGAGIAAGSRSTAVRVLAVLVGYLLAVALHALWNGSATLFGGTVFMGVYGFVMVPVFLAMIALVIWQRRREQRIVAGQLPGFAQAGWIAQSEVELLSSLAGRRGWLSAVKRRSGKAAARAVADYQAAVTELAFLRDRIARGTVRESAHDRHDAMVGAVAGTRARAVGMPDALTAAWRRTPPPGWRPPPQLPPPGDGGSPRRSGPWGPHGPPGPGGPPWQGPPAQPGRGPYPGPPPQPGSVPPGAPGQPGSVPPGAPGQLGTPPSSAPGQPGFPSGPPQPSPPGA</sequence>
<dbReference type="EMBL" id="JAAXKZ010000080">
    <property type="protein sequence ID" value="NMH93759.1"/>
    <property type="molecule type" value="Genomic_DNA"/>
</dbReference>
<comment type="caution">
    <text evidence="3">The sequence shown here is derived from an EMBL/GenBank/DDBJ whole genome shotgun (WGS) entry which is preliminary data.</text>
</comment>
<evidence type="ECO:0000313" key="3">
    <source>
        <dbReference type="EMBL" id="NMH93759.1"/>
    </source>
</evidence>
<feature type="transmembrane region" description="Helical" evidence="2">
    <location>
        <begin position="153"/>
        <end position="172"/>
    </location>
</feature>
<dbReference type="GO" id="GO:0008237">
    <property type="term" value="F:metallopeptidase activity"/>
    <property type="evidence" value="ECO:0007669"/>
    <property type="project" value="UniProtKB-KW"/>
</dbReference>
<feature type="compositionally biased region" description="Low complexity" evidence="1">
    <location>
        <begin position="473"/>
        <end position="483"/>
    </location>
</feature>
<reference evidence="3 4" key="1">
    <citation type="submission" date="2020-04" db="EMBL/GenBank/DDBJ databases">
        <authorList>
            <person name="Klaysubun C."/>
            <person name="Duangmal K."/>
            <person name="Lipun K."/>
        </authorList>
    </citation>
    <scope>NUCLEOTIDE SEQUENCE [LARGE SCALE GENOMIC DNA]</scope>
    <source>
        <strain evidence="3 4">DSM 45300</strain>
    </source>
</reference>
<organism evidence="3 4">
    <name type="scientific">Pseudonocardia bannensis</name>
    <dbReference type="NCBI Taxonomy" id="630973"/>
    <lineage>
        <taxon>Bacteria</taxon>
        <taxon>Bacillati</taxon>
        <taxon>Actinomycetota</taxon>
        <taxon>Actinomycetes</taxon>
        <taxon>Pseudonocardiales</taxon>
        <taxon>Pseudonocardiaceae</taxon>
        <taxon>Pseudonocardia</taxon>
    </lineage>
</organism>
<dbReference type="AlphaFoldDB" id="A0A848DMK1"/>
<dbReference type="PANTHER" id="PTHR36844:SF1">
    <property type="entry name" value="PROTEASE PRSW"/>
    <property type="match status" value="1"/>
</dbReference>
<keyword evidence="3" id="KW-0645">Protease</keyword>
<feature type="compositionally biased region" description="Pro residues" evidence="1">
    <location>
        <begin position="390"/>
        <end position="405"/>
    </location>
</feature>
<feature type="compositionally biased region" description="Pro residues" evidence="1">
    <location>
        <begin position="418"/>
        <end position="466"/>
    </location>
</feature>
<feature type="transmembrane region" description="Helical" evidence="2">
    <location>
        <begin position="224"/>
        <end position="244"/>
    </location>
</feature>
<dbReference type="RefSeq" id="WP_169414451.1">
    <property type="nucleotide sequence ID" value="NZ_JAAXKZ010000080.1"/>
</dbReference>
<feature type="transmembrane region" description="Helical" evidence="2">
    <location>
        <begin position="192"/>
        <end position="217"/>
    </location>
</feature>
<protein>
    <submittedName>
        <fullName evidence="3">PrsW family intramembrane metalloprotease</fullName>
    </submittedName>
</protein>
<dbReference type="GO" id="GO:0006508">
    <property type="term" value="P:proteolysis"/>
    <property type="evidence" value="ECO:0007669"/>
    <property type="project" value="UniProtKB-KW"/>
</dbReference>
<feature type="compositionally biased region" description="Pro residues" evidence="1">
    <location>
        <begin position="484"/>
        <end position="495"/>
    </location>
</feature>
<accession>A0A848DMK1</accession>
<feature type="transmembrane region" description="Helical" evidence="2">
    <location>
        <begin position="250"/>
        <end position="277"/>
    </location>
</feature>